<keyword evidence="3" id="KW-1185">Reference proteome</keyword>
<accession>A0A9P4TQE7</accession>
<organism evidence="2 3">
    <name type="scientific">Lojkania enalia</name>
    <dbReference type="NCBI Taxonomy" id="147567"/>
    <lineage>
        <taxon>Eukaryota</taxon>
        <taxon>Fungi</taxon>
        <taxon>Dikarya</taxon>
        <taxon>Ascomycota</taxon>
        <taxon>Pezizomycotina</taxon>
        <taxon>Dothideomycetes</taxon>
        <taxon>Pleosporomycetidae</taxon>
        <taxon>Pleosporales</taxon>
        <taxon>Pleosporales incertae sedis</taxon>
        <taxon>Lojkania</taxon>
    </lineage>
</organism>
<evidence type="ECO:0000313" key="2">
    <source>
        <dbReference type="EMBL" id="KAF2269469.1"/>
    </source>
</evidence>
<evidence type="ECO:0000256" key="1">
    <source>
        <dbReference type="SAM" id="MobiDB-lite"/>
    </source>
</evidence>
<feature type="compositionally biased region" description="Basic and acidic residues" evidence="1">
    <location>
        <begin position="13"/>
        <end position="23"/>
    </location>
</feature>
<comment type="caution">
    <text evidence="2">The sequence shown here is derived from an EMBL/GenBank/DDBJ whole genome shotgun (WGS) entry which is preliminary data.</text>
</comment>
<name>A0A9P4TQE7_9PLEO</name>
<protein>
    <submittedName>
        <fullName evidence="2">Uncharacterized protein</fullName>
    </submittedName>
</protein>
<sequence length="157" mass="17545">MPHPVAAANGPDSNKKETLKENRVPVGVIGNEDTDAKTQRLQEMTIGYEEERKGIEPEEFFDACKMEDLDRMKIYLESVNPVLLTRARDRYGKTSLLCAAESAHSWPRDHPIIAAISCRHRCCGRKLPGYPHKGRATSTAVECLHIVAKGSKEKSSR</sequence>
<feature type="region of interest" description="Disordered" evidence="1">
    <location>
        <begin position="1"/>
        <end position="33"/>
    </location>
</feature>
<dbReference type="EMBL" id="ML986582">
    <property type="protein sequence ID" value="KAF2269469.1"/>
    <property type="molecule type" value="Genomic_DNA"/>
</dbReference>
<dbReference type="Proteomes" id="UP000800093">
    <property type="component" value="Unassembled WGS sequence"/>
</dbReference>
<evidence type="ECO:0000313" key="3">
    <source>
        <dbReference type="Proteomes" id="UP000800093"/>
    </source>
</evidence>
<proteinExistence type="predicted"/>
<reference evidence="3" key="1">
    <citation type="journal article" date="2020" name="Stud. Mycol.">
        <title>101 Dothideomycetes genomes: A test case for predicting lifestyles and emergence of pathogens.</title>
        <authorList>
            <person name="Haridas S."/>
            <person name="Albert R."/>
            <person name="Binder M."/>
            <person name="Bloem J."/>
            <person name="LaButti K."/>
            <person name="Salamov A."/>
            <person name="Andreopoulos B."/>
            <person name="Baker S."/>
            <person name="Barry K."/>
            <person name="Bills G."/>
            <person name="Bluhm B."/>
            <person name="Cannon C."/>
            <person name="Castanera R."/>
            <person name="Culley D."/>
            <person name="Daum C."/>
            <person name="Ezra D."/>
            <person name="Gonzalez J."/>
            <person name="Henrissat B."/>
            <person name="Kuo A."/>
            <person name="Liang C."/>
            <person name="Lipzen A."/>
            <person name="Lutzoni F."/>
            <person name="Magnuson J."/>
            <person name="Mondo S."/>
            <person name="Nolan M."/>
            <person name="Ohm R."/>
            <person name="Pangilinan J."/>
            <person name="Park H.-J."/>
            <person name="Ramirez L."/>
            <person name="Alfaro M."/>
            <person name="Sun H."/>
            <person name="Tritt A."/>
            <person name="Yoshinaga Y."/>
            <person name="Zwiers L.-H."/>
            <person name="Turgeon B."/>
            <person name="Goodwin S."/>
            <person name="Spatafora J."/>
            <person name="Crous P."/>
            <person name="Grigoriev I."/>
        </authorList>
    </citation>
    <scope>NUCLEOTIDE SEQUENCE [LARGE SCALE GENOMIC DNA]</scope>
    <source>
        <strain evidence="3">CBS 304.66</strain>
    </source>
</reference>
<dbReference type="AlphaFoldDB" id="A0A9P4TQE7"/>
<gene>
    <name evidence="2" type="ORF">CC78DRAFT_540010</name>
</gene>